<evidence type="ECO:0008006" key="3">
    <source>
        <dbReference type="Google" id="ProtNLM"/>
    </source>
</evidence>
<dbReference type="Proteomes" id="UP000714618">
    <property type="component" value="Unassembled WGS sequence"/>
</dbReference>
<dbReference type="PANTHER" id="PTHR36195:SF4">
    <property type="entry name" value="DOMAIN PROTEIN, PUTATIVE (AFU_ORTHOLOGUE AFUA_5G01990)-RELATED"/>
    <property type="match status" value="1"/>
</dbReference>
<dbReference type="EMBL" id="CAIJEO010000003">
    <property type="protein sequence ID" value="CAD0088421.1"/>
    <property type="molecule type" value="Genomic_DNA"/>
</dbReference>
<dbReference type="AlphaFoldDB" id="A0A9N8PBM9"/>
<accession>A0A9N8PBM9</accession>
<comment type="caution">
    <text evidence="1">The sequence shown here is derived from an EMBL/GenBank/DDBJ whole genome shotgun (WGS) entry which is preliminary data.</text>
</comment>
<name>A0A9N8PBM9_9PEZI</name>
<dbReference type="InterPro" id="IPR020835">
    <property type="entry name" value="Catalase_sf"/>
</dbReference>
<evidence type="ECO:0000313" key="1">
    <source>
        <dbReference type="EMBL" id="CAD0088421.1"/>
    </source>
</evidence>
<dbReference type="GO" id="GO:0020037">
    <property type="term" value="F:heme binding"/>
    <property type="evidence" value="ECO:0007669"/>
    <property type="project" value="InterPro"/>
</dbReference>
<reference evidence="1" key="1">
    <citation type="submission" date="2020-06" db="EMBL/GenBank/DDBJ databases">
        <authorList>
            <person name="Onetto C."/>
        </authorList>
    </citation>
    <scope>NUCLEOTIDE SEQUENCE</scope>
</reference>
<dbReference type="Gene3D" id="2.40.180.10">
    <property type="entry name" value="Catalase core domain"/>
    <property type="match status" value="1"/>
</dbReference>
<dbReference type="PANTHER" id="PTHR36195">
    <property type="entry name" value="DOMAIN PROTEIN, PUTATIVE (AFU_ORTHOLOGUE AFUA_5G01990)-RELATED-RELATED"/>
    <property type="match status" value="1"/>
</dbReference>
<organism evidence="1 2">
    <name type="scientific">Aureobasidium mustum</name>
    <dbReference type="NCBI Taxonomy" id="2773714"/>
    <lineage>
        <taxon>Eukaryota</taxon>
        <taxon>Fungi</taxon>
        <taxon>Dikarya</taxon>
        <taxon>Ascomycota</taxon>
        <taxon>Pezizomycotina</taxon>
        <taxon>Dothideomycetes</taxon>
        <taxon>Dothideomycetidae</taxon>
        <taxon>Dothideales</taxon>
        <taxon>Saccotheciaceae</taxon>
        <taxon>Aureobasidium</taxon>
    </lineage>
</organism>
<protein>
    <recommendedName>
        <fullName evidence="3">Heme-dependent catalase</fullName>
    </recommendedName>
</protein>
<sequence length="378" mass="43165">MTEALKETVSSTWTDVKRGLSSAPPNDAYLAWDAEGVETIKPDEQEKVQRIKEVMARMQKHNFDLHRKAFRATHVKTQGIVKGTLQVHPDLPEHLRQGIFAEQGKTYDVAARYANEPYLLQRDQENGPRGLGLKVFGVPGPRLEGVDDSVNTQDFFFNNAPSIELTDVDTTLDIMSLREKYFDDPAALGRHLKMRTDLVKQHAPYMLPNTNIISHSMYTQSAFRFGKYYGHMALFPMLELQKSANDKVKNDDPSCVLSDWLFDYFGGKEAKYEFKIQLGTDPAHHPTEDGSVVWDEATSPYQSLGIITFPMQNSFSQERRVYWEDHMSLDAWRGLDAHRPLGGINRLRKDVYLHSKNTRDKINVSKSEDVQSIDDIPN</sequence>
<gene>
    <name evidence="1" type="ORF">AWRI4233_LOCUS1704</name>
</gene>
<dbReference type="OrthoDB" id="3358373at2759"/>
<proteinExistence type="predicted"/>
<dbReference type="SUPFAM" id="SSF56634">
    <property type="entry name" value="Heme-dependent catalase-like"/>
    <property type="match status" value="1"/>
</dbReference>
<evidence type="ECO:0000313" key="2">
    <source>
        <dbReference type="Proteomes" id="UP000714618"/>
    </source>
</evidence>
<keyword evidence="2" id="KW-1185">Reference proteome</keyword>